<keyword evidence="2" id="KW-0808">Transferase</keyword>
<sequence>MKTMKITSKVLEWVIEQVNKNATIESIEQLKGSTSSILHLIKLRTNTGIKEVILRQFTNQEWLQEEPDLSVHESSSLRMAVRAKLAAPEIIAYDIGDICDVPLVLMSKLEGEVDLKPKHFQMWLTGLAKELATIHAVKINDFQWKYFRYQDIENIKVPSWTSVPDAWRTAIELVKKPHPPFKECFIHRDYHPANVLWNNGSISGVVDWVNACKGPVGIDIGHCRWNLAMLFDARVADDFLAAYQTFAGNAFTYNVYWDLCSLIDVLSDPIEVYAGWAEFGVSGITSKTMEERMDAYLLSLLPSEH</sequence>
<dbReference type="GO" id="GO:0016740">
    <property type="term" value="F:transferase activity"/>
    <property type="evidence" value="ECO:0007669"/>
    <property type="project" value="UniProtKB-KW"/>
</dbReference>
<protein>
    <submittedName>
        <fullName evidence="2">Aminoglycoside phosphotransferase family protein</fullName>
    </submittedName>
</protein>
<name>A0A3D8Q4K2_9BACI</name>
<gene>
    <name evidence="2" type="ORF">CWR48_01800</name>
</gene>
<evidence type="ECO:0000313" key="2">
    <source>
        <dbReference type="EMBL" id="RDW22465.1"/>
    </source>
</evidence>
<dbReference type="AlphaFoldDB" id="A0A3D8Q4K2"/>
<dbReference type="InterPro" id="IPR002575">
    <property type="entry name" value="Aminoglycoside_PTrfase"/>
</dbReference>
<dbReference type="EMBL" id="PIOC01000001">
    <property type="protein sequence ID" value="RDW22465.1"/>
    <property type="molecule type" value="Genomic_DNA"/>
</dbReference>
<dbReference type="InterPro" id="IPR011009">
    <property type="entry name" value="Kinase-like_dom_sf"/>
</dbReference>
<dbReference type="Gene3D" id="3.90.1200.10">
    <property type="match status" value="1"/>
</dbReference>
<evidence type="ECO:0000313" key="3">
    <source>
        <dbReference type="Proteomes" id="UP000257143"/>
    </source>
</evidence>
<dbReference type="Pfam" id="PF01636">
    <property type="entry name" value="APH"/>
    <property type="match status" value="1"/>
</dbReference>
<comment type="caution">
    <text evidence="2">The sequence shown here is derived from an EMBL/GenBank/DDBJ whole genome shotgun (WGS) entry which is preliminary data.</text>
</comment>
<dbReference type="SUPFAM" id="SSF56112">
    <property type="entry name" value="Protein kinase-like (PK-like)"/>
    <property type="match status" value="1"/>
</dbReference>
<keyword evidence="3" id="KW-1185">Reference proteome</keyword>
<proteinExistence type="predicted"/>
<dbReference type="OrthoDB" id="9800774at2"/>
<organism evidence="2 3">
    <name type="scientific">Oceanobacillus arenosus</name>
    <dbReference type="NCBI Taxonomy" id="1229153"/>
    <lineage>
        <taxon>Bacteria</taxon>
        <taxon>Bacillati</taxon>
        <taxon>Bacillota</taxon>
        <taxon>Bacilli</taxon>
        <taxon>Bacillales</taxon>
        <taxon>Bacillaceae</taxon>
        <taxon>Oceanobacillus</taxon>
    </lineage>
</organism>
<accession>A0A3D8Q4K2</accession>
<feature type="domain" description="Aminoglycoside phosphotransferase" evidence="1">
    <location>
        <begin position="44"/>
        <end position="246"/>
    </location>
</feature>
<dbReference type="Proteomes" id="UP000257143">
    <property type="component" value="Unassembled WGS sequence"/>
</dbReference>
<reference evidence="3" key="1">
    <citation type="submission" date="2017-11" db="EMBL/GenBank/DDBJ databases">
        <authorList>
            <person name="Zhu W."/>
        </authorList>
    </citation>
    <scope>NUCLEOTIDE SEQUENCE [LARGE SCALE GENOMIC DNA]</scope>
    <source>
        <strain evidence="3">CAU 1183</strain>
    </source>
</reference>
<evidence type="ECO:0000259" key="1">
    <source>
        <dbReference type="Pfam" id="PF01636"/>
    </source>
</evidence>